<sequence length="387" mass="43595">MTKYIFQRVCFALLTLFVIIVVVYIMTAQFTENPFAKEAMNLGDKQSGGGKIDNERGYQLFRQSVTAHLTPNVNYADHAKDWFSLRVNIFVRLAYWFKDVFNKETPFGLPYNTTILSSVDVKTIPQFFFKYLKYSIIITLPSFIFSAFLGIILGIVAGYKRGSLFDAFINAFSLLFIALPSFVIAPFIISLFLKLGISPKFMNPDDDGNVMVFGWWAIIKSWLPPILILVLGSLSGYITFVRNQVITVLTSNYVLIAKTKGLGTVEIFLKYVLRNISIPLATALIPSYIGLLTGGVVIESYWEIPGTSKVLASSFPNGEVNLIMFNTVFFTFLGLMTTILVDVVYTILDPRIKYSSSSGTNWWQIYKSYSIREKTFKQLTVSQGGQA</sequence>
<feature type="transmembrane region" description="Helical" evidence="7">
    <location>
        <begin position="213"/>
        <end position="234"/>
    </location>
</feature>
<evidence type="ECO:0000256" key="4">
    <source>
        <dbReference type="ARBA" id="ARBA00022692"/>
    </source>
</evidence>
<dbReference type="PANTHER" id="PTHR30465">
    <property type="entry name" value="INNER MEMBRANE ABC TRANSPORTER"/>
    <property type="match status" value="1"/>
</dbReference>
<accession>A0A1L4FRI8</accession>
<feature type="transmembrane region" description="Helical" evidence="7">
    <location>
        <begin position="280"/>
        <end position="302"/>
    </location>
</feature>
<dbReference type="RefSeq" id="WP_073372227.1">
    <property type="nucleotide sequence ID" value="NZ_CP017813.1"/>
</dbReference>
<reference evidence="10" key="1">
    <citation type="submission" date="2016-10" db="EMBL/GenBank/DDBJ databases">
        <authorList>
            <person name="Beylefeld A."/>
            <person name="Abolnik C."/>
        </authorList>
    </citation>
    <scope>NUCLEOTIDE SEQUENCE [LARGE SCALE GENOMIC DNA]</scope>
    <source>
        <strain evidence="10">B359_6</strain>
    </source>
</reference>
<keyword evidence="6 7" id="KW-0472">Membrane</keyword>
<gene>
    <name evidence="9" type="ORF">BLA55_00790</name>
</gene>
<feature type="transmembrane region" description="Helical" evidence="7">
    <location>
        <begin position="171"/>
        <end position="193"/>
    </location>
</feature>
<name>A0A1L4FRI8_9BACT</name>
<keyword evidence="3" id="KW-1003">Cell membrane</keyword>
<protein>
    <submittedName>
        <fullName evidence="9">Peptide ABC transporter permease</fullName>
    </submittedName>
</protein>
<dbReference type="GO" id="GO:0005886">
    <property type="term" value="C:plasma membrane"/>
    <property type="evidence" value="ECO:0007669"/>
    <property type="project" value="UniProtKB-SubCell"/>
</dbReference>
<keyword evidence="4 7" id="KW-0812">Transmembrane</keyword>
<dbReference type="InterPro" id="IPR000515">
    <property type="entry name" value="MetI-like"/>
</dbReference>
<dbReference type="AlphaFoldDB" id="A0A1L4FRI8"/>
<evidence type="ECO:0000256" key="2">
    <source>
        <dbReference type="ARBA" id="ARBA00022448"/>
    </source>
</evidence>
<evidence type="ECO:0000259" key="8">
    <source>
        <dbReference type="PROSITE" id="PS50928"/>
    </source>
</evidence>
<evidence type="ECO:0000256" key="1">
    <source>
        <dbReference type="ARBA" id="ARBA00004651"/>
    </source>
</evidence>
<dbReference type="CDD" id="cd06261">
    <property type="entry name" value="TM_PBP2"/>
    <property type="match status" value="1"/>
</dbReference>
<dbReference type="GO" id="GO:0055085">
    <property type="term" value="P:transmembrane transport"/>
    <property type="evidence" value="ECO:0007669"/>
    <property type="project" value="InterPro"/>
</dbReference>
<dbReference type="Proteomes" id="UP000184322">
    <property type="component" value="Chromosome"/>
</dbReference>
<organism evidence="9 10">
    <name type="scientific">Mycoplasmopsis pullorum</name>
    <dbReference type="NCBI Taxonomy" id="48003"/>
    <lineage>
        <taxon>Bacteria</taxon>
        <taxon>Bacillati</taxon>
        <taxon>Mycoplasmatota</taxon>
        <taxon>Mycoplasmoidales</taxon>
        <taxon>Metamycoplasmataceae</taxon>
        <taxon>Mycoplasmopsis</taxon>
    </lineage>
</organism>
<evidence type="ECO:0000256" key="6">
    <source>
        <dbReference type="ARBA" id="ARBA00023136"/>
    </source>
</evidence>
<dbReference type="PANTHER" id="PTHR30465:SF0">
    <property type="entry name" value="OLIGOPEPTIDE TRANSPORT SYSTEM PERMEASE PROTEIN APPB"/>
    <property type="match status" value="1"/>
</dbReference>
<evidence type="ECO:0000313" key="10">
    <source>
        <dbReference type="Proteomes" id="UP000184322"/>
    </source>
</evidence>
<dbReference type="InterPro" id="IPR035906">
    <property type="entry name" value="MetI-like_sf"/>
</dbReference>
<keyword evidence="2 7" id="KW-0813">Transport</keyword>
<proteinExistence type="inferred from homology"/>
<feature type="domain" description="ABC transmembrane type-1" evidence="8">
    <location>
        <begin position="132"/>
        <end position="341"/>
    </location>
</feature>
<dbReference type="KEGG" id="mpul:BLA55_00790"/>
<dbReference type="Gene3D" id="1.10.3720.10">
    <property type="entry name" value="MetI-like"/>
    <property type="match status" value="1"/>
</dbReference>
<comment type="subcellular location">
    <subcellularLocation>
        <location evidence="1 7">Cell membrane</location>
        <topology evidence="1 7">Multi-pass membrane protein</topology>
    </subcellularLocation>
</comment>
<feature type="transmembrane region" description="Helical" evidence="7">
    <location>
        <begin position="322"/>
        <end position="348"/>
    </location>
</feature>
<dbReference type="PROSITE" id="PS50928">
    <property type="entry name" value="ABC_TM1"/>
    <property type="match status" value="1"/>
</dbReference>
<evidence type="ECO:0000313" key="9">
    <source>
        <dbReference type="EMBL" id="APJ38223.1"/>
    </source>
</evidence>
<feature type="transmembrane region" description="Helical" evidence="7">
    <location>
        <begin position="134"/>
        <end position="159"/>
    </location>
</feature>
<feature type="transmembrane region" description="Helical" evidence="7">
    <location>
        <begin position="9"/>
        <end position="30"/>
    </location>
</feature>
<keyword evidence="5 7" id="KW-1133">Transmembrane helix</keyword>
<dbReference type="OrthoDB" id="9789439at2"/>
<evidence type="ECO:0000256" key="7">
    <source>
        <dbReference type="RuleBase" id="RU363032"/>
    </source>
</evidence>
<dbReference type="SUPFAM" id="SSF161098">
    <property type="entry name" value="MetI-like"/>
    <property type="match status" value="1"/>
</dbReference>
<dbReference type="EMBL" id="CP017813">
    <property type="protein sequence ID" value="APJ38223.1"/>
    <property type="molecule type" value="Genomic_DNA"/>
</dbReference>
<comment type="similarity">
    <text evidence="7">Belongs to the binding-protein-dependent transport system permease family.</text>
</comment>
<evidence type="ECO:0000256" key="3">
    <source>
        <dbReference type="ARBA" id="ARBA00022475"/>
    </source>
</evidence>
<dbReference type="STRING" id="48003.BLA55_00790"/>
<dbReference type="Pfam" id="PF00528">
    <property type="entry name" value="BPD_transp_1"/>
    <property type="match status" value="1"/>
</dbReference>
<evidence type="ECO:0000256" key="5">
    <source>
        <dbReference type="ARBA" id="ARBA00022989"/>
    </source>
</evidence>
<keyword evidence="10" id="KW-1185">Reference proteome</keyword>